<dbReference type="GO" id="GO:0006281">
    <property type="term" value="P:DNA repair"/>
    <property type="evidence" value="ECO:0007669"/>
    <property type="project" value="InterPro"/>
</dbReference>
<reference evidence="4" key="1">
    <citation type="submission" date="2017-02" db="UniProtKB">
        <authorList>
            <consortium name="WormBaseParasite"/>
        </authorList>
    </citation>
    <scope>IDENTIFICATION</scope>
</reference>
<keyword evidence="1" id="KW-0436">Ligase</keyword>
<dbReference type="WBParaSite" id="BTMF_0000195301-mRNA-1">
    <property type="protein sequence ID" value="BTMF_0000195301-mRNA-1"/>
    <property type="gene ID" value="BTMF_0000195301"/>
</dbReference>
<evidence type="ECO:0000313" key="4">
    <source>
        <dbReference type="WBParaSite" id="BTMF_0000195301-mRNA-1"/>
    </source>
</evidence>
<dbReference type="GO" id="GO:0006310">
    <property type="term" value="P:DNA recombination"/>
    <property type="evidence" value="ECO:0007669"/>
    <property type="project" value="InterPro"/>
</dbReference>
<evidence type="ECO:0000313" key="2">
    <source>
        <dbReference type="EMBL" id="VDO09871.1"/>
    </source>
</evidence>
<dbReference type="EMBL" id="UZAG01000904">
    <property type="protein sequence ID" value="VDO09871.1"/>
    <property type="molecule type" value="Genomic_DNA"/>
</dbReference>
<gene>
    <name evidence="2" type="ORF">BTMF_LOCUS1281</name>
</gene>
<dbReference type="Proteomes" id="UP000280834">
    <property type="component" value="Unassembled WGS sequence"/>
</dbReference>
<dbReference type="GO" id="GO:0003910">
    <property type="term" value="F:DNA ligase (ATP) activity"/>
    <property type="evidence" value="ECO:0007669"/>
    <property type="project" value="InterPro"/>
</dbReference>
<dbReference type="STRING" id="42155.A0A0R3Q6J9"/>
<dbReference type="InterPro" id="IPR036599">
    <property type="entry name" value="DNA_ligase_N_sf"/>
</dbReference>
<organism evidence="4">
    <name type="scientific">Brugia timori</name>
    <dbReference type="NCBI Taxonomy" id="42155"/>
    <lineage>
        <taxon>Eukaryota</taxon>
        <taxon>Metazoa</taxon>
        <taxon>Ecdysozoa</taxon>
        <taxon>Nematoda</taxon>
        <taxon>Chromadorea</taxon>
        <taxon>Rhabditida</taxon>
        <taxon>Spirurina</taxon>
        <taxon>Spiruromorpha</taxon>
        <taxon>Filarioidea</taxon>
        <taxon>Onchocercidae</taxon>
        <taxon>Brugia</taxon>
    </lineage>
</organism>
<reference evidence="2 3" key="2">
    <citation type="submission" date="2018-11" db="EMBL/GenBank/DDBJ databases">
        <authorList>
            <consortium name="Pathogen Informatics"/>
        </authorList>
    </citation>
    <scope>NUCLEOTIDE SEQUENCE [LARGE SCALE GENOMIC DNA]</scope>
</reference>
<sequence length="159" mass="18186">MKLAEEVSMRNSATAKRELSLFDVNDSLCKITEREISDAELEKLLKACTTMREVYWLLQVLVRKIERSLKVTSSSLVSWIHPNGATLYQSGVSLREICDLAAEGKITNNSSMLFRRFEPMLLSRIRHGTGDVYDKRNELRNAVLLSSSKRLYKYHITSA</sequence>
<dbReference type="AlphaFoldDB" id="A0A0R3Q6J9"/>
<dbReference type="GO" id="GO:0003677">
    <property type="term" value="F:DNA binding"/>
    <property type="evidence" value="ECO:0007669"/>
    <property type="project" value="InterPro"/>
</dbReference>
<proteinExistence type="predicted"/>
<evidence type="ECO:0000313" key="3">
    <source>
        <dbReference type="Proteomes" id="UP000280834"/>
    </source>
</evidence>
<keyword evidence="3" id="KW-1185">Reference proteome</keyword>
<protein>
    <submittedName>
        <fullName evidence="4">MCD domain-containing protein</fullName>
    </submittedName>
</protein>
<name>A0A0R3Q6J9_9BILA</name>
<evidence type="ECO:0000256" key="1">
    <source>
        <dbReference type="ARBA" id="ARBA00022598"/>
    </source>
</evidence>
<accession>A0A0R3Q6J9</accession>
<dbReference type="Gene3D" id="1.10.3260.10">
    <property type="entry name" value="DNA ligase, ATP-dependent, N-terminal domain"/>
    <property type="match status" value="1"/>
</dbReference>